<protein>
    <recommendedName>
        <fullName evidence="3">CCHC-type domain-containing protein</fullName>
    </recommendedName>
</protein>
<feature type="domain" description="CCHC-type" evidence="3">
    <location>
        <begin position="23"/>
        <end position="38"/>
    </location>
</feature>
<evidence type="ECO:0000259" key="3">
    <source>
        <dbReference type="PROSITE" id="PS50158"/>
    </source>
</evidence>
<sequence>MPRPCSNCVRFHYGECNNTIKQCFECDGFGHIDRYCPNRKNNIYCFKGEPLAGTRRWCERHGLNDDPELKRRILNALKTNPGSVIFVNDRCIYRGCEKHFEAGEFMTRGRQLKERMRRDRARTRSSQSPDGRFGHQNYRPRNHDLLDPPPSRQEQLYRSRSPLCHNRRTPSPYRLPDHPPGRERDFGPRSPRNIPFSNAVPYNGRGRETNNENRAPPCRGLPAIKFSMPPARPDLRRQPPLAFEASAARPDDNDVSGVLQARDINARPQPQTNKESQSQIHSQAEGFRAYKESHSRAQLTPSLSPQSADDVRVADPHFVLGVTRGAGKDE</sequence>
<keyword evidence="5" id="KW-1185">Reference proteome</keyword>
<dbReference type="KEGG" id="mbe:MBM_09836"/>
<feature type="compositionally biased region" description="Polar residues" evidence="2">
    <location>
        <begin position="296"/>
        <end position="307"/>
    </location>
</feature>
<feature type="compositionally biased region" description="Polar residues" evidence="2">
    <location>
        <begin position="268"/>
        <end position="282"/>
    </location>
</feature>
<proteinExistence type="predicted"/>
<evidence type="ECO:0000256" key="2">
    <source>
        <dbReference type="SAM" id="MobiDB-lite"/>
    </source>
</evidence>
<dbReference type="AlphaFoldDB" id="K1WTR0"/>
<evidence type="ECO:0000256" key="1">
    <source>
        <dbReference type="PROSITE-ProRule" id="PRU00047"/>
    </source>
</evidence>
<dbReference type="InParanoid" id="K1WTR0"/>
<feature type="region of interest" description="Disordered" evidence="2">
    <location>
        <begin position="264"/>
        <end position="312"/>
    </location>
</feature>
<accession>K1WTR0</accession>
<dbReference type="EMBL" id="JH921471">
    <property type="protein sequence ID" value="EKD11973.1"/>
    <property type="molecule type" value="Genomic_DNA"/>
</dbReference>
<dbReference type="GO" id="GO:0008270">
    <property type="term" value="F:zinc ion binding"/>
    <property type="evidence" value="ECO:0007669"/>
    <property type="project" value="UniProtKB-KW"/>
</dbReference>
<feature type="compositionally biased region" description="Basic and acidic residues" evidence="2">
    <location>
        <begin position="175"/>
        <end position="187"/>
    </location>
</feature>
<dbReference type="GeneID" id="18765771"/>
<feature type="region of interest" description="Disordered" evidence="2">
    <location>
        <begin position="111"/>
        <end position="223"/>
    </location>
</feature>
<evidence type="ECO:0000313" key="5">
    <source>
        <dbReference type="Proteomes" id="UP000006753"/>
    </source>
</evidence>
<dbReference type="HOGENOM" id="CLU_842186_0_0_1"/>
<dbReference type="GO" id="GO:0003676">
    <property type="term" value="F:nucleic acid binding"/>
    <property type="evidence" value="ECO:0007669"/>
    <property type="project" value="InterPro"/>
</dbReference>
<dbReference type="InterPro" id="IPR001878">
    <property type="entry name" value="Znf_CCHC"/>
</dbReference>
<keyword evidence="1" id="KW-0479">Metal-binding</keyword>
<evidence type="ECO:0000313" key="4">
    <source>
        <dbReference type="EMBL" id="EKD11973.1"/>
    </source>
</evidence>
<reference evidence="4 5" key="1">
    <citation type="journal article" date="2012" name="BMC Genomics">
        <title>Sequencing the genome of Marssonina brunnea reveals fungus-poplar co-evolution.</title>
        <authorList>
            <person name="Zhu S."/>
            <person name="Cao Y.-Z."/>
            <person name="Jiang C."/>
            <person name="Tan B.-Y."/>
            <person name="Wang Z."/>
            <person name="Feng S."/>
            <person name="Zhang L."/>
            <person name="Su X.-H."/>
            <person name="Brejova B."/>
            <person name="Vinar T."/>
            <person name="Xu M."/>
            <person name="Wang M.-X."/>
            <person name="Zhang S.-G."/>
            <person name="Huang M.-R."/>
            <person name="Wu R."/>
            <person name="Zhou Y."/>
        </authorList>
    </citation>
    <scope>NUCLEOTIDE SEQUENCE [LARGE SCALE GENOMIC DNA]</scope>
    <source>
        <strain evidence="4 5">MB_m1</strain>
    </source>
</reference>
<dbReference type="Proteomes" id="UP000006753">
    <property type="component" value="Unassembled WGS sequence"/>
</dbReference>
<keyword evidence="1" id="KW-0863">Zinc-finger</keyword>
<dbReference type="OrthoDB" id="3540452at2759"/>
<dbReference type="PROSITE" id="PS50158">
    <property type="entry name" value="ZF_CCHC"/>
    <property type="match status" value="1"/>
</dbReference>
<keyword evidence="1" id="KW-0862">Zinc</keyword>
<name>K1WTR0_MARBU</name>
<gene>
    <name evidence="4" type="ORF">MBM_09836</name>
</gene>
<organism evidence="4 5">
    <name type="scientific">Marssonina brunnea f. sp. multigermtubi (strain MB_m1)</name>
    <name type="common">Marssonina leaf spot fungus</name>
    <dbReference type="NCBI Taxonomy" id="1072389"/>
    <lineage>
        <taxon>Eukaryota</taxon>
        <taxon>Fungi</taxon>
        <taxon>Dikarya</taxon>
        <taxon>Ascomycota</taxon>
        <taxon>Pezizomycotina</taxon>
        <taxon>Leotiomycetes</taxon>
        <taxon>Helotiales</taxon>
        <taxon>Drepanopezizaceae</taxon>
        <taxon>Drepanopeziza</taxon>
    </lineage>
</organism>